<accession>A0A7L4PC58</accession>
<evidence type="ECO:0000313" key="1">
    <source>
        <dbReference type="EMBL" id="NYR16518.1"/>
    </source>
</evidence>
<gene>
    <name evidence="1" type="ORF">HC235_11385</name>
</gene>
<comment type="caution">
    <text evidence="1">The sequence shown here is derived from an EMBL/GenBank/DDBJ whole genome shotgun (WGS) entry which is preliminary data.</text>
</comment>
<name>A0A7L4PC58_9CREN</name>
<sequence>MIPREDIVAGILSTPIVTLLLEVEEVKPSPRSRALFELLAEVGAFQRKGDKYRRGRSPPEVTELSPISDAVAEIFQHIVFPYLVSGRKATRLSPELIRALYVYTSAYQIMRIEVTQELLKYGGLTLVAGWFPCGFSSELMSISGRDVVIVEEREDILTMEMDRLSLIPLAPSPTGQELAAASFYSFETTSLSGLDELINKYGKFDTAIVCSRGVDMEKIDKIADEVYFIAIRDRPIDLFNQALIKGLGLTPPATDEKFLKKAEKKELGPLTIYVIRGASTA</sequence>
<dbReference type="AlphaFoldDB" id="A0A7L4PC58"/>
<dbReference type="EMBL" id="JAAVJF010000006">
    <property type="protein sequence ID" value="NYR16518.1"/>
    <property type="molecule type" value="Genomic_DNA"/>
</dbReference>
<dbReference type="RefSeq" id="WP_011901418.1">
    <property type="nucleotide sequence ID" value="NZ_JAAVJF010000006.1"/>
</dbReference>
<evidence type="ECO:0000313" key="2">
    <source>
        <dbReference type="Proteomes" id="UP000554766"/>
    </source>
</evidence>
<organism evidence="1 2">
    <name type="scientific">Pyrobaculum arsenaticum</name>
    <dbReference type="NCBI Taxonomy" id="121277"/>
    <lineage>
        <taxon>Archaea</taxon>
        <taxon>Thermoproteota</taxon>
        <taxon>Thermoprotei</taxon>
        <taxon>Thermoproteales</taxon>
        <taxon>Thermoproteaceae</taxon>
        <taxon>Pyrobaculum</taxon>
    </lineage>
</organism>
<protein>
    <submittedName>
        <fullName evidence="1">Uncharacterized protein</fullName>
    </submittedName>
</protein>
<dbReference type="GeneID" id="5054570"/>
<reference evidence="1 2" key="1">
    <citation type="journal article" date="2020" name="Nat. Commun.">
        <title>The structures of two archaeal type IV pili illuminate evolutionary relationships.</title>
        <authorList>
            <person name="Wang F."/>
            <person name="Baquero D.P."/>
            <person name="Su Z."/>
            <person name="Beltran L.C."/>
            <person name="Prangishvili D."/>
            <person name="Krupovic M."/>
            <person name="Egelman E.H."/>
        </authorList>
    </citation>
    <scope>NUCLEOTIDE SEQUENCE [LARGE SCALE GENOMIC DNA]</scope>
    <source>
        <strain evidence="1 2">2GA</strain>
    </source>
</reference>
<keyword evidence="2" id="KW-1185">Reference proteome</keyword>
<dbReference type="OMA" id="YGKFDTA"/>
<proteinExistence type="predicted"/>
<dbReference type="Proteomes" id="UP000554766">
    <property type="component" value="Unassembled WGS sequence"/>
</dbReference>